<dbReference type="EMBL" id="BJOV01000003">
    <property type="protein sequence ID" value="GEE01665.1"/>
    <property type="molecule type" value="Genomic_DNA"/>
</dbReference>
<dbReference type="Proteomes" id="UP000444960">
    <property type="component" value="Unassembled WGS sequence"/>
</dbReference>
<dbReference type="Pfam" id="PF05257">
    <property type="entry name" value="CHAP"/>
    <property type="match status" value="1"/>
</dbReference>
<proteinExistence type="predicted"/>
<gene>
    <name evidence="2" type="ORF">nbrc107696_21110</name>
</gene>
<sequence>MQALDDARPSRKRRRILISLAVIAVVITCGTVVAVETGAVRTARAWLDSRNRDYPSIDTARLTPLQARIVDVTRAEFGAQPPGTKYSEGVDEQWCADFVSWVMRASGRRFSNPNSGSWRIPGVYTLTEYFQSIDEFEAAGSGYTPKLGDVMLYDHDSPFRQHTNIVLTVDADRVVTTVGGNEWGGHVKISRFDLDDRGLVGIGVL</sequence>
<keyword evidence="3" id="KW-1185">Reference proteome</keyword>
<accession>A0A7I9V8L8</accession>
<reference evidence="3" key="1">
    <citation type="submission" date="2019-06" db="EMBL/GenBank/DDBJ databases">
        <title>Gordonia isolated from sludge of a wastewater treatment plant.</title>
        <authorList>
            <person name="Tamura T."/>
            <person name="Aoyama K."/>
            <person name="Kang Y."/>
            <person name="Saito S."/>
            <person name="Akiyama N."/>
            <person name="Yazawa K."/>
            <person name="Gonoi T."/>
            <person name="Mikami Y."/>
        </authorList>
    </citation>
    <scope>NUCLEOTIDE SEQUENCE [LARGE SCALE GENOMIC DNA]</scope>
    <source>
        <strain evidence="3">NBRC 107696</strain>
    </source>
</reference>
<comment type="caution">
    <text evidence="2">The sequence shown here is derived from an EMBL/GenBank/DDBJ whole genome shotgun (WGS) entry which is preliminary data.</text>
</comment>
<evidence type="ECO:0000259" key="1">
    <source>
        <dbReference type="Pfam" id="PF05257"/>
    </source>
</evidence>
<dbReference type="OrthoDB" id="9812962at2"/>
<name>A0A7I9V8L8_9ACTN</name>
<organism evidence="2 3">
    <name type="scientific">Gordonia spumicola</name>
    <dbReference type="NCBI Taxonomy" id="589161"/>
    <lineage>
        <taxon>Bacteria</taxon>
        <taxon>Bacillati</taxon>
        <taxon>Actinomycetota</taxon>
        <taxon>Actinomycetes</taxon>
        <taxon>Mycobacteriales</taxon>
        <taxon>Gordoniaceae</taxon>
        <taxon>Gordonia</taxon>
    </lineage>
</organism>
<evidence type="ECO:0000313" key="2">
    <source>
        <dbReference type="EMBL" id="GEE01665.1"/>
    </source>
</evidence>
<dbReference type="AlphaFoldDB" id="A0A7I9V8L8"/>
<protein>
    <recommendedName>
        <fullName evidence="1">Peptidase C51 domain-containing protein</fullName>
    </recommendedName>
</protein>
<evidence type="ECO:0000313" key="3">
    <source>
        <dbReference type="Proteomes" id="UP000444960"/>
    </source>
</evidence>
<dbReference type="RefSeq" id="WP_161895428.1">
    <property type="nucleotide sequence ID" value="NZ_BJOV01000003.1"/>
</dbReference>
<dbReference type="InterPro" id="IPR007921">
    <property type="entry name" value="CHAP_dom"/>
</dbReference>
<feature type="domain" description="Peptidase C51" evidence="1">
    <location>
        <begin position="91"/>
        <end position="181"/>
    </location>
</feature>